<keyword evidence="1" id="KW-0472">Membrane</keyword>
<dbReference type="Proteomes" id="UP001201020">
    <property type="component" value="Chromosome"/>
</dbReference>
<feature type="transmembrane region" description="Helical" evidence="1">
    <location>
        <begin position="88"/>
        <end position="106"/>
    </location>
</feature>
<sequence>MQNVPKILSISALVANILNIFFLIISFLFTYIDLNDEVLSFLNSFYFFIILYVISVIIFANESWEVLYNSPKIDIFHEYVNEKETKSFLLFGILAIITSFLSFSLGKLRFEFNFSQNIVIFLSGILIILLLVFGLNFAKKANSGQETIYKSVPIKDYNILTSGYKNYMFFFLFTLLYNPEVFSIVAGTLFLIRIINYFLKNKKDEKNSENKSETKKRFFQKIKQIFIIKEKAKQETFLFAPKKQKIYTYYIQMGIIFYFIYLHFIHWLLLSVTSNFADYSFYNKILGVVIAIFLILMNHPWNKGFVQFIILGIEIVGIIAITLLYLYIPANIHLGTLIWKFISNEYFGVQYDRLITINIFNNPLQISFFGFGIYIINVLLAVNLGIIGSLVLKKDFIFNSVPQTKSPKNHAISMMETHVWLKRLNLIVITIFEGGIFSLSLIAYYEIQPDFKLIGFILAFITIYVVFLVIILSYYEEYKVIEKIRTRLRKIYSLDVFRVDDLIESAFEINMQQYHASKIKNKEYKQKAKKDCETAVILLVVLVIGLLIYSSM</sequence>
<gene>
    <name evidence="2" type="ORF">K9W45_00030</name>
</gene>
<keyword evidence="1" id="KW-0812">Transmembrane</keyword>
<dbReference type="EMBL" id="CP084166">
    <property type="protein sequence ID" value="UJG40860.1"/>
    <property type="molecule type" value="Genomic_DNA"/>
</dbReference>
<accession>A0A9Y1BL16</accession>
<organism evidence="2">
    <name type="scientific">Candidatus Heimdallarchaeum aukensis</name>
    <dbReference type="NCBI Taxonomy" id="2876573"/>
    <lineage>
        <taxon>Archaea</taxon>
        <taxon>Promethearchaeati</taxon>
        <taxon>Candidatus Heimdallarchaeota</taxon>
        <taxon>Candidatus Heimdallarchaeia (ex Rinke et al. 2021) (nom. nud.)</taxon>
        <taxon>Candidatus Heimdallarchaeales</taxon>
        <taxon>Candidatus Heimdallarchaeaceae</taxon>
        <taxon>Candidatus Heimdallarchaeum</taxon>
    </lineage>
</organism>
<feature type="transmembrane region" description="Helical" evidence="1">
    <location>
        <begin position="44"/>
        <end position="67"/>
    </location>
</feature>
<evidence type="ECO:0000313" key="2">
    <source>
        <dbReference type="EMBL" id="UJG40860.1"/>
    </source>
</evidence>
<keyword evidence="1" id="KW-1133">Transmembrane helix</keyword>
<feature type="transmembrane region" description="Helical" evidence="1">
    <location>
        <begin position="424"/>
        <end position="447"/>
    </location>
</feature>
<feature type="transmembrane region" description="Helical" evidence="1">
    <location>
        <begin position="532"/>
        <end position="550"/>
    </location>
</feature>
<feature type="transmembrane region" description="Helical" evidence="1">
    <location>
        <begin position="247"/>
        <end position="269"/>
    </location>
</feature>
<feature type="transmembrane region" description="Helical" evidence="1">
    <location>
        <begin position="181"/>
        <end position="199"/>
    </location>
</feature>
<feature type="transmembrane region" description="Helical" evidence="1">
    <location>
        <begin position="453"/>
        <end position="475"/>
    </location>
</feature>
<feature type="transmembrane region" description="Helical" evidence="1">
    <location>
        <begin position="368"/>
        <end position="392"/>
    </location>
</feature>
<name>A0A9Y1BL16_9ARCH</name>
<evidence type="ECO:0000256" key="1">
    <source>
        <dbReference type="SAM" id="Phobius"/>
    </source>
</evidence>
<reference evidence="2" key="1">
    <citation type="journal article" date="2022" name="Nat. Microbiol.">
        <title>Unique mobile elements and scalable gene flow at the prokaryote-eukaryote boundary revealed by circularized Asgard archaea genomes.</title>
        <authorList>
            <person name="Wu F."/>
            <person name="Speth D.R."/>
            <person name="Philosof A."/>
            <person name="Cremiere A."/>
            <person name="Narayanan A."/>
            <person name="Barco R.A."/>
            <person name="Connon S.A."/>
            <person name="Amend J.P."/>
            <person name="Antoshechkin I.A."/>
            <person name="Orphan V.J."/>
        </authorList>
    </citation>
    <scope>NUCLEOTIDE SEQUENCE</scope>
    <source>
        <strain evidence="2">PM71</strain>
    </source>
</reference>
<dbReference type="AlphaFoldDB" id="A0A9Y1BL16"/>
<feature type="transmembrane region" description="Helical" evidence="1">
    <location>
        <begin position="305"/>
        <end position="328"/>
    </location>
</feature>
<proteinExistence type="predicted"/>
<protein>
    <submittedName>
        <fullName evidence="2">Uncharacterized protein</fullName>
    </submittedName>
</protein>
<feature type="transmembrane region" description="Helical" evidence="1">
    <location>
        <begin position="281"/>
        <end position="298"/>
    </location>
</feature>
<feature type="transmembrane region" description="Helical" evidence="1">
    <location>
        <begin position="118"/>
        <end position="137"/>
    </location>
</feature>
<feature type="transmembrane region" description="Helical" evidence="1">
    <location>
        <begin position="7"/>
        <end position="32"/>
    </location>
</feature>